<dbReference type="SUPFAM" id="SSF102712">
    <property type="entry name" value="JAB1/MPN domain"/>
    <property type="match status" value="1"/>
</dbReference>
<gene>
    <name evidence="7" type="ORF">DNK57_06265</name>
</gene>
<comment type="caution">
    <text evidence="7">The sequence shown here is derived from an EMBL/GenBank/DDBJ whole genome shotgun (WGS) entry which is preliminary data.</text>
</comment>
<protein>
    <recommendedName>
        <fullName evidence="6">MPN domain-containing protein</fullName>
    </recommendedName>
</protein>
<keyword evidence="2" id="KW-0479">Metal-binding</keyword>
<keyword evidence="1" id="KW-0645">Protease</keyword>
<dbReference type="GO" id="GO:0008237">
    <property type="term" value="F:metallopeptidase activity"/>
    <property type="evidence" value="ECO:0007669"/>
    <property type="project" value="UniProtKB-KW"/>
</dbReference>
<dbReference type="GO" id="GO:0046872">
    <property type="term" value="F:metal ion binding"/>
    <property type="evidence" value="ECO:0007669"/>
    <property type="project" value="UniProtKB-KW"/>
</dbReference>
<name>A0A842YP60_METTF</name>
<keyword evidence="3" id="KW-0378">Hydrolase</keyword>
<reference evidence="7" key="1">
    <citation type="submission" date="2018-06" db="EMBL/GenBank/DDBJ databases">
        <title>Draft genome sequence of Methanothermobacter thermautotrophicus Strain WHS, a thermophilic, hydrogenotrophic methanogen isolated from Washburn Hot Springs in Yellowstone National Park, USA.</title>
        <authorList>
            <person name="Mckay L.J."/>
            <person name="Klingelsmith K."/>
            <person name="Inskeep W.P."/>
            <person name="Fields M.W."/>
        </authorList>
    </citation>
    <scope>NUCLEOTIDE SEQUENCE</scope>
    <source>
        <strain evidence="7">WHS</strain>
    </source>
</reference>
<dbReference type="InterPro" id="IPR037518">
    <property type="entry name" value="MPN"/>
</dbReference>
<organism evidence="7 8">
    <name type="scientific">Methanothermobacter thermautotrophicus</name>
    <name type="common">Methanobacterium thermoformicicum</name>
    <dbReference type="NCBI Taxonomy" id="145262"/>
    <lineage>
        <taxon>Archaea</taxon>
        <taxon>Methanobacteriati</taxon>
        <taxon>Methanobacteriota</taxon>
        <taxon>Methanomada group</taxon>
        <taxon>Methanobacteria</taxon>
        <taxon>Methanobacteriales</taxon>
        <taxon>Methanobacteriaceae</taxon>
        <taxon>Methanothermobacter</taxon>
    </lineage>
</organism>
<dbReference type="Gene3D" id="3.40.140.10">
    <property type="entry name" value="Cytidine Deaminase, domain 2"/>
    <property type="match status" value="1"/>
</dbReference>
<keyword evidence="4" id="KW-0862">Zinc</keyword>
<sequence length="144" mass="15773">MYHMGLIEKIFALAGFKPIRRVVVDSEVMDEALEIARRSHPHEFAALLEGRQEGEVLHVTGLIFLPSETSDEGAVMDVLMLPPFTGAVGSVHSHPGPVNLPSAADLHFFSKNGLFHIIIAHPYTMDTVAAYTRNGDPVDFEVVP</sequence>
<evidence type="ECO:0000256" key="2">
    <source>
        <dbReference type="ARBA" id="ARBA00022723"/>
    </source>
</evidence>
<evidence type="ECO:0000256" key="5">
    <source>
        <dbReference type="ARBA" id="ARBA00023049"/>
    </source>
</evidence>
<dbReference type="Pfam" id="PF14464">
    <property type="entry name" value="Prok-JAB"/>
    <property type="match status" value="1"/>
</dbReference>
<evidence type="ECO:0000256" key="3">
    <source>
        <dbReference type="ARBA" id="ARBA00022801"/>
    </source>
</evidence>
<dbReference type="EMBL" id="QKOF01000006">
    <property type="protein sequence ID" value="MBE2900400.1"/>
    <property type="molecule type" value="Genomic_DNA"/>
</dbReference>
<evidence type="ECO:0000256" key="4">
    <source>
        <dbReference type="ARBA" id="ARBA00022833"/>
    </source>
</evidence>
<evidence type="ECO:0000313" key="7">
    <source>
        <dbReference type="EMBL" id="MBE2900400.1"/>
    </source>
</evidence>
<dbReference type="Proteomes" id="UP000646659">
    <property type="component" value="Unassembled WGS sequence"/>
</dbReference>
<evidence type="ECO:0000259" key="6">
    <source>
        <dbReference type="PROSITE" id="PS50249"/>
    </source>
</evidence>
<dbReference type="AlphaFoldDB" id="A0A842YP60"/>
<evidence type="ECO:0000313" key="8">
    <source>
        <dbReference type="Proteomes" id="UP000646659"/>
    </source>
</evidence>
<dbReference type="CDD" id="cd08072">
    <property type="entry name" value="MPN_archaeal"/>
    <property type="match status" value="1"/>
</dbReference>
<accession>A0A842YP60</accession>
<dbReference type="PROSITE" id="PS50249">
    <property type="entry name" value="MPN"/>
    <property type="match status" value="1"/>
</dbReference>
<dbReference type="GO" id="GO:0006508">
    <property type="term" value="P:proteolysis"/>
    <property type="evidence" value="ECO:0007669"/>
    <property type="project" value="UniProtKB-KW"/>
</dbReference>
<feature type="domain" description="MPN" evidence="6">
    <location>
        <begin position="22"/>
        <end position="144"/>
    </location>
</feature>
<keyword evidence="5" id="KW-0482">Metalloprotease</keyword>
<dbReference type="InterPro" id="IPR028090">
    <property type="entry name" value="JAB_dom_prok"/>
</dbReference>
<evidence type="ECO:0000256" key="1">
    <source>
        <dbReference type="ARBA" id="ARBA00022670"/>
    </source>
</evidence>
<proteinExistence type="predicted"/>